<organism evidence="5 6">
    <name type="scientific">Pararcticibacter amylolyticus</name>
    <dbReference type="NCBI Taxonomy" id="2173175"/>
    <lineage>
        <taxon>Bacteria</taxon>
        <taxon>Pseudomonadati</taxon>
        <taxon>Bacteroidota</taxon>
        <taxon>Sphingobacteriia</taxon>
        <taxon>Sphingobacteriales</taxon>
        <taxon>Sphingobacteriaceae</taxon>
        <taxon>Pararcticibacter</taxon>
    </lineage>
</organism>
<protein>
    <submittedName>
        <fullName evidence="5">Carbohydrate kinase</fullName>
    </submittedName>
</protein>
<keyword evidence="2" id="KW-0808">Transferase</keyword>
<dbReference type="InterPro" id="IPR011611">
    <property type="entry name" value="PfkB_dom"/>
</dbReference>
<dbReference type="EMBL" id="QEAS01000020">
    <property type="protein sequence ID" value="PWG78845.1"/>
    <property type="molecule type" value="Genomic_DNA"/>
</dbReference>
<keyword evidence="6" id="KW-1185">Reference proteome</keyword>
<dbReference type="RefSeq" id="WP_109417703.1">
    <property type="nucleotide sequence ID" value="NZ_QEAS01000020.1"/>
</dbReference>
<comment type="similarity">
    <text evidence="1">Belongs to the carbohydrate kinase PfkB family.</text>
</comment>
<dbReference type="OrthoDB" id="9813569at2"/>
<evidence type="ECO:0000313" key="5">
    <source>
        <dbReference type="EMBL" id="PWG78845.1"/>
    </source>
</evidence>
<dbReference type="InterPro" id="IPR050306">
    <property type="entry name" value="PfkB_Carbo_kinase"/>
</dbReference>
<reference evidence="5 6" key="1">
    <citation type="submission" date="2018-04" db="EMBL/GenBank/DDBJ databases">
        <title>Pedobacter chongqingensis sp. nov., isolated from a rottenly hemp rope.</title>
        <authorList>
            <person name="Cai Y."/>
        </authorList>
    </citation>
    <scope>NUCLEOTIDE SEQUENCE [LARGE SCALE GENOMIC DNA]</scope>
    <source>
        <strain evidence="5 6">FJ4-8</strain>
    </source>
</reference>
<comment type="caution">
    <text evidence="5">The sequence shown here is derived from an EMBL/GenBank/DDBJ whole genome shotgun (WGS) entry which is preliminary data.</text>
</comment>
<keyword evidence="3 5" id="KW-0418">Kinase</keyword>
<dbReference type="InterPro" id="IPR002173">
    <property type="entry name" value="Carboh/pur_kinase_PfkB_CS"/>
</dbReference>
<dbReference type="SUPFAM" id="SSF53613">
    <property type="entry name" value="Ribokinase-like"/>
    <property type="match status" value="1"/>
</dbReference>
<dbReference type="PANTHER" id="PTHR43085:SF57">
    <property type="entry name" value="CARBOHYDRATE KINASE PFKB DOMAIN-CONTAINING PROTEIN"/>
    <property type="match status" value="1"/>
</dbReference>
<dbReference type="Proteomes" id="UP000245647">
    <property type="component" value="Unassembled WGS sequence"/>
</dbReference>
<dbReference type="PANTHER" id="PTHR43085">
    <property type="entry name" value="HEXOKINASE FAMILY MEMBER"/>
    <property type="match status" value="1"/>
</dbReference>
<evidence type="ECO:0000256" key="3">
    <source>
        <dbReference type="ARBA" id="ARBA00022777"/>
    </source>
</evidence>
<evidence type="ECO:0000313" key="6">
    <source>
        <dbReference type="Proteomes" id="UP000245647"/>
    </source>
</evidence>
<feature type="domain" description="Carbohydrate kinase PfkB" evidence="4">
    <location>
        <begin position="9"/>
        <end position="279"/>
    </location>
</feature>
<dbReference type="InterPro" id="IPR029056">
    <property type="entry name" value="Ribokinase-like"/>
</dbReference>
<evidence type="ECO:0000256" key="1">
    <source>
        <dbReference type="ARBA" id="ARBA00010688"/>
    </source>
</evidence>
<name>A0A2U2PBV6_9SPHI</name>
<dbReference type="Gene3D" id="3.40.1190.20">
    <property type="match status" value="1"/>
</dbReference>
<sequence length="298" mass="32967">MFNIICYGEVLWDNFKEGKKAGGAPMNVALHLHKQGMNSVMISSVGKDRDGAELLDFMRHQGLGTEYIQQHPSLSTGIVEVHLDENHQATYTIVQPVAWDGIGPSTQVKELAQKADALVYGSLASRNEISRNTLLDLIQHASFRVFDMNLRPPHFTADTLLRLIKHCDLLKINEDELKFLEDLYELPSSEYATNLLNLSKLLGVDSICLTLGGKGAIVACENKVYTHPGFTVKVADTVGAGDAFLATYINCYLQKLSPEKTLELACAAGALVASRPGANPEYSYEDIQNHRYEINRQD</sequence>
<proteinExistence type="inferred from homology"/>
<dbReference type="CDD" id="cd01167">
    <property type="entry name" value="bac_FRK"/>
    <property type="match status" value="1"/>
</dbReference>
<dbReference type="PROSITE" id="PS00583">
    <property type="entry name" value="PFKB_KINASES_1"/>
    <property type="match status" value="1"/>
</dbReference>
<dbReference type="AlphaFoldDB" id="A0A2U2PBV6"/>
<dbReference type="Pfam" id="PF00294">
    <property type="entry name" value="PfkB"/>
    <property type="match status" value="1"/>
</dbReference>
<evidence type="ECO:0000259" key="4">
    <source>
        <dbReference type="Pfam" id="PF00294"/>
    </source>
</evidence>
<dbReference type="GO" id="GO:0016301">
    <property type="term" value="F:kinase activity"/>
    <property type="evidence" value="ECO:0007669"/>
    <property type="project" value="UniProtKB-KW"/>
</dbReference>
<accession>A0A2U2PBV6</accession>
<gene>
    <name evidence="5" type="ORF">DDR33_20690</name>
</gene>
<evidence type="ECO:0000256" key="2">
    <source>
        <dbReference type="ARBA" id="ARBA00022679"/>
    </source>
</evidence>